<organism evidence="1 2">
    <name type="scientific">Clitoria ternatea</name>
    <name type="common">Butterfly pea</name>
    <dbReference type="NCBI Taxonomy" id="43366"/>
    <lineage>
        <taxon>Eukaryota</taxon>
        <taxon>Viridiplantae</taxon>
        <taxon>Streptophyta</taxon>
        <taxon>Embryophyta</taxon>
        <taxon>Tracheophyta</taxon>
        <taxon>Spermatophyta</taxon>
        <taxon>Magnoliopsida</taxon>
        <taxon>eudicotyledons</taxon>
        <taxon>Gunneridae</taxon>
        <taxon>Pentapetalae</taxon>
        <taxon>rosids</taxon>
        <taxon>fabids</taxon>
        <taxon>Fabales</taxon>
        <taxon>Fabaceae</taxon>
        <taxon>Papilionoideae</taxon>
        <taxon>50 kb inversion clade</taxon>
        <taxon>NPAAA clade</taxon>
        <taxon>indigoferoid/millettioid clade</taxon>
        <taxon>Phaseoleae</taxon>
        <taxon>Clitoria</taxon>
    </lineage>
</organism>
<sequence>MFGLKDTYRNVTVILGNPKRMSQVKTMCISLSIKWFFLKYSLVFLDAGTKELVEEKRGIDGKYVVPACFEGPFSETVKSREYTRSIKLHFS</sequence>
<name>A0AAN9JQ56_CLITE</name>
<dbReference type="Proteomes" id="UP001359559">
    <property type="component" value="Unassembled WGS sequence"/>
</dbReference>
<protein>
    <submittedName>
        <fullName evidence="1">Uncharacterized protein</fullName>
    </submittedName>
</protein>
<comment type="caution">
    <text evidence="1">The sequence shown here is derived from an EMBL/GenBank/DDBJ whole genome shotgun (WGS) entry which is preliminary data.</text>
</comment>
<evidence type="ECO:0000313" key="2">
    <source>
        <dbReference type="Proteomes" id="UP001359559"/>
    </source>
</evidence>
<keyword evidence="2" id="KW-1185">Reference proteome</keyword>
<gene>
    <name evidence="1" type="ORF">RJT34_12621</name>
</gene>
<evidence type="ECO:0000313" key="1">
    <source>
        <dbReference type="EMBL" id="KAK7301747.1"/>
    </source>
</evidence>
<proteinExistence type="predicted"/>
<accession>A0AAN9JQ56</accession>
<dbReference type="AlphaFoldDB" id="A0AAN9JQ56"/>
<reference evidence="1 2" key="1">
    <citation type="submission" date="2024-01" db="EMBL/GenBank/DDBJ databases">
        <title>The genomes of 5 underutilized Papilionoideae crops provide insights into root nodulation and disease resistance.</title>
        <authorList>
            <person name="Yuan L."/>
        </authorList>
    </citation>
    <scope>NUCLEOTIDE SEQUENCE [LARGE SCALE GENOMIC DNA]</scope>
    <source>
        <strain evidence="1">LY-2023</strain>
        <tissue evidence="1">Leaf</tissue>
    </source>
</reference>
<dbReference type="EMBL" id="JAYKXN010000003">
    <property type="protein sequence ID" value="KAK7301747.1"/>
    <property type="molecule type" value="Genomic_DNA"/>
</dbReference>